<dbReference type="GO" id="GO:0005886">
    <property type="term" value="C:plasma membrane"/>
    <property type="evidence" value="ECO:0007669"/>
    <property type="project" value="TreeGrafter"/>
</dbReference>
<feature type="transmembrane region" description="Helical" evidence="5">
    <location>
        <begin position="20"/>
        <end position="44"/>
    </location>
</feature>
<keyword evidence="5" id="KW-0813">Transport</keyword>
<accession>A0A6M2DL21</accession>
<evidence type="ECO:0000256" key="1">
    <source>
        <dbReference type="ARBA" id="ARBA00004141"/>
    </source>
</evidence>
<reference evidence="6" key="1">
    <citation type="submission" date="2020-03" db="EMBL/GenBank/DDBJ databases">
        <title>Transcriptomic Profiling of the Digestive Tract of the Rat Flea, Xenopsylla cheopis, Following Blood Feeding and Infection with Yersinia pestis.</title>
        <authorList>
            <person name="Bland D.M."/>
            <person name="Martens C.A."/>
            <person name="Virtaneva K."/>
            <person name="Kanakabandi K."/>
            <person name="Long D."/>
            <person name="Rosenke R."/>
            <person name="Saturday G.A."/>
            <person name="Hoyt F.H."/>
            <person name="Bruno D.P."/>
            <person name="Ribeiro J.M.C."/>
            <person name="Hinnebusch J."/>
        </authorList>
    </citation>
    <scope>NUCLEOTIDE SEQUENCE</scope>
</reference>
<keyword evidence="5" id="KW-0186">Copper</keyword>
<feature type="transmembrane region" description="Helical" evidence="5">
    <location>
        <begin position="99"/>
        <end position="116"/>
    </location>
</feature>
<dbReference type="EMBL" id="GIIL01002928">
    <property type="protein sequence ID" value="NOV46654.1"/>
    <property type="molecule type" value="Transcribed_RNA"/>
</dbReference>
<keyword evidence="3 5" id="KW-1133">Transmembrane helix</keyword>
<comment type="similarity">
    <text evidence="5">Belongs to the copper transporter (Ctr) (TC 1.A.56) family. SLC31A subfamily.</text>
</comment>
<keyword evidence="4 5" id="KW-0472">Membrane</keyword>
<dbReference type="PANTHER" id="PTHR12483:SF27">
    <property type="entry name" value="COPPER TRANSPORT PROTEIN CTR1"/>
    <property type="match status" value="1"/>
</dbReference>
<dbReference type="InterPro" id="IPR007274">
    <property type="entry name" value="Cop_transporter"/>
</dbReference>
<dbReference type="AlphaFoldDB" id="A0A6M2DL21"/>
<feature type="transmembrane region" description="Helical" evidence="5">
    <location>
        <begin position="122"/>
        <end position="139"/>
    </location>
</feature>
<organism evidence="6">
    <name type="scientific">Xenopsylla cheopis</name>
    <name type="common">Oriental rat flea</name>
    <name type="synonym">Pulex cheopis</name>
    <dbReference type="NCBI Taxonomy" id="163159"/>
    <lineage>
        <taxon>Eukaryota</taxon>
        <taxon>Metazoa</taxon>
        <taxon>Ecdysozoa</taxon>
        <taxon>Arthropoda</taxon>
        <taxon>Hexapoda</taxon>
        <taxon>Insecta</taxon>
        <taxon>Pterygota</taxon>
        <taxon>Neoptera</taxon>
        <taxon>Endopterygota</taxon>
        <taxon>Siphonaptera</taxon>
        <taxon>Pulicidae</taxon>
        <taxon>Xenopsyllinae</taxon>
        <taxon>Xenopsylla</taxon>
    </lineage>
</organism>
<dbReference type="Pfam" id="PF04145">
    <property type="entry name" value="Ctr"/>
    <property type="match status" value="1"/>
</dbReference>
<comment type="subcellular location">
    <subcellularLocation>
        <location evidence="1 5">Membrane</location>
        <topology evidence="1 5">Multi-pass membrane protein</topology>
    </subcellularLocation>
</comment>
<evidence type="ECO:0000256" key="5">
    <source>
        <dbReference type="RuleBase" id="RU367022"/>
    </source>
</evidence>
<evidence type="ECO:0000256" key="3">
    <source>
        <dbReference type="ARBA" id="ARBA00022989"/>
    </source>
</evidence>
<keyword evidence="5" id="KW-0187">Copper transport</keyword>
<keyword evidence="5" id="KW-0406">Ion transport</keyword>
<sequence length="187" mass="20711">MRMYFWWGSNLGDFFLPGFSIRSAGGMAAVCAGLAALAIIYESMKLLKTRLRMKVARESRMPGLPTGHCQNESSQLLASARKRFGLPDFKSAFNLLRELMLHLLDGIIGYIVMLSVMLYNGYMFIAVILGAAIGHFIFGHMSRKINMENVQARTTAQLCISTCPDQGSYSSILVNRPNASRSSSEDI</sequence>
<dbReference type="GO" id="GO:0005375">
    <property type="term" value="F:copper ion transmembrane transporter activity"/>
    <property type="evidence" value="ECO:0007669"/>
    <property type="project" value="UniProtKB-UniRule"/>
</dbReference>
<keyword evidence="2 5" id="KW-0812">Transmembrane</keyword>
<name>A0A6M2DL21_XENCH</name>
<protein>
    <recommendedName>
        <fullName evidence="5">Copper transport protein</fullName>
    </recommendedName>
</protein>
<evidence type="ECO:0000313" key="6">
    <source>
        <dbReference type="EMBL" id="NOV46654.1"/>
    </source>
</evidence>
<evidence type="ECO:0000256" key="2">
    <source>
        <dbReference type="ARBA" id="ARBA00022692"/>
    </source>
</evidence>
<evidence type="ECO:0000256" key="4">
    <source>
        <dbReference type="ARBA" id="ARBA00023136"/>
    </source>
</evidence>
<dbReference type="PANTHER" id="PTHR12483">
    <property type="entry name" value="SOLUTE CARRIER FAMILY 31 COPPER TRANSPORTERS"/>
    <property type="match status" value="1"/>
</dbReference>
<proteinExistence type="inferred from homology"/>